<evidence type="ECO:0000256" key="10">
    <source>
        <dbReference type="ARBA" id="ARBA00048496"/>
    </source>
</evidence>
<keyword evidence="6" id="KW-0479">Metal-binding</keyword>
<evidence type="ECO:0000313" key="13">
    <source>
        <dbReference type="Proteomes" id="UP000241209"/>
    </source>
</evidence>
<keyword evidence="7" id="KW-0378">Hydrolase</keyword>
<comment type="caution">
    <text evidence="12">The sequence shown here is derived from an EMBL/GenBank/DDBJ whole genome shotgun (WGS) entry which is preliminary data.</text>
</comment>
<evidence type="ECO:0000256" key="7">
    <source>
        <dbReference type="ARBA" id="ARBA00022801"/>
    </source>
</evidence>
<evidence type="ECO:0000256" key="8">
    <source>
        <dbReference type="ARBA" id="ARBA00022833"/>
    </source>
</evidence>
<dbReference type="PANTHER" id="PTHR31118">
    <property type="entry name" value="CYCLASE-LIKE PROTEIN 2"/>
    <property type="match status" value="1"/>
</dbReference>
<dbReference type="EC" id="3.5.1.9" evidence="4"/>
<protein>
    <recommendedName>
        <fullName evidence="5">Kynurenine formamidase</fullName>
        <ecNumber evidence="4">3.5.1.9</ecNumber>
    </recommendedName>
</protein>
<dbReference type="GO" id="GO:0046872">
    <property type="term" value="F:metal ion binding"/>
    <property type="evidence" value="ECO:0007669"/>
    <property type="project" value="UniProtKB-KW"/>
</dbReference>
<dbReference type="GO" id="GO:0019441">
    <property type="term" value="P:L-tryptophan catabolic process to kynurenine"/>
    <property type="evidence" value="ECO:0007669"/>
    <property type="project" value="InterPro"/>
</dbReference>
<dbReference type="InterPro" id="IPR037175">
    <property type="entry name" value="KFase_sf"/>
</dbReference>
<dbReference type="InterPro" id="IPR007325">
    <property type="entry name" value="KFase/CYL"/>
</dbReference>
<accession>A0A2T4PT23</accession>
<dbReference type="RefSeq" id="WP_107557054.1">
    <property type="nucleotide sequence ID" value="NZ_PZFK01000013.1"/>
</dbReference>
<evidence type="ECO:0000256" key="6">
    <source>
        <dbReference type="ARBA" id="ARBA00022723"/>
    </source>
</evidence>
<dbReference type="AlphaFoldDB" id="A0A2T4PT23"/>
<keyword evidence="8" id="KW-0862">Zinc</keyword>
<gene>
    <name evidence="12" type="ORF">BU072_07500</name>
</gene>
<reference evidence="12 13" key="1">
    <citation type="journal article" date="2016" name="Front. Microbiol.">
        <title>Comprehensive Phylogenetic Analysis of Bovine Non-aureus Staphylococci Species Based on Whole-Genome Sequencing.</title>
        <authorList>
            <person name="Naushad S."/>
            <person name="Barkema H.W."/>
            <person name="Luby C."/>
            <person name="Condas L.A."/>
            <person name="Nobrega D.B."/>
            <person name="Carson D.A."/>
            <person name="De Buck J."/>
        </authorList>
    </citation>
    <scope>NUCLEOTIDE SEQUENCE [LARGE SCALE GENOMIC DNA]</scope>
    <source>
        <strain evidence="12 13">SNUC 2204</strain>
    </source>
</reference>
<proteinExistence type="predicted"/>
<dbReference type="Pfam" id="PF04199">
    <property type="entry name" value="Cyclase"/>
    <property type="match status" value="1"/>
</dbReference>
<dbReference type="Proteomes" id="UP000241209">
    <property type="component" value="Unassembled WGS sequence"/>
</dbReference>
<dbReference type="FunFam" id="3.50.30.50:FF:000001">
    <property type="entry name" value="Kynurenine formamidase"/>
    <property type="match status" value="1"/>
</dbReference>
<evidence type="ECO:0000256" key="9">
    <source>
        <dbReference type="ARBA" id="ARBA00023079"/>
    </source>
</evidence>
<dbReference type="SUPFAM" id="SSF102198">
    <property type="entry name" value="Putative cyclase"/>
    <property type="match status" value="1"/>
</dbReference>
<evidence type="ECO:0000256" key="11">
    <source>
        <dbReference type="ARBA" id="ARBA00060547"/>
    </source>
</evidence>
<evidence type="ECO:0000256" key="2">
    <source>
        <dbReference type="ARBA" id="ARBA00002204"/>
    </source>
</evidence>
<comment type="subunit">
    <text evidence="3">Homodimer.</text>
</comment>
<dbReference type="GO" id="GO:0004061">
    <property type="term" value="F:arylformamidase activity"/>
    <property type="evidence" value="ECO:0007669"/>
    <property type="project" value="UniProtKB-EC"/>
</dbReference>
<comment type="cofactor">
    <cofactor evidence="1">
        <name>Zn(2+)</name>
        <dbReference type="ChEBI" id="CHEBI:29105"/>
    </cofactor>
</comment>
<keyword evidence="9" id="KW-0823">Tryptophan catabolism</keyword>
<dbReference type="Gene3D" id="3.50.30.50">
    <property type="entry name" value="Putative cyclase"/>
    <property type="match status" value="1"/>
</dbReference>
<organism evidence="12 13">
    <name type="scientific">Mammaliicoccus vitulinus</name>
    <dbReference type="NCBI Taxonomy" id="71237"/>
    <lineage>
        <taxon>Bacteria</taxon>
        <taxon>Bacillati</taxon>
        <taxon>Bacillota</taxon>
        <taxon>Bacilli</taxon>
        <taxon>Bacillales</taxon>
        <taxon>Staphylococcaceae</taxon>
        <taxon>Mammaliicoccus</taxon>
    </lineage>
</organism>
<comment type="function">
    <text evidence="2">Catalyzes the hydrolysis of N-formyl-L-kynurenine to L-kynurenine, the second step in the kynurenine pathway of tryptophan degradation.</text>
</comment>
<evidence type="ECO:0000313" key="12">
    <source>
        <dbReference type="EMBL" id="PTI29504.1"/>
    </source>
</evidence>
<name>A0A2T4PT23_9STAP</name>
<evidence type="ECO:0000256" key="5">
    <source>
        <dbReference type="ARBA" id="ARBA00014889"/>
    </source>
</evidence>
<comment type="catalytic activity">
    <reaction evidence="10">
        <text>N-formyl-L-kynurenine + H2O = L-kynurenine + formate + H(+)</text>
        <dbReference type="Rhea" id="RHEA:13009"/>
        <dbReference type="ChEBI" id="CHEBI:15377"/>
        <dbReference type="ChEBI" id="CHEBI:15378"/>
        <dbReference type="ChEBI" id="CHEBI:15740"/>
        <dbReference type="ChEBI" id="CHEBI:57959"/>
        <dbReference type="ChEBI" id="CHEBI:58629"/>
        <dbReference type="EC" id="3.5.1.9"/>
    </reaction>
</comment>
<dbReference type="EMBL" id="PZFK01000013">
    <property type="protein sequence ID" value="PTI29504.1"/>
    <property type="molecule type" value="Genomic_DNA"/>
</dbReference>
<evidence type="ECO:0000256" key="4">
    <source>
        <dbReference type="ARBA" id="ARBA00012930"/>
    </source>
</evidence>
<evidence type="ECO:0000256" key="1">
    <source>
        <dbReference type="ARBA" id="ARBA00001947"/>
    </source>
</evidence>
<dbReference type="STRING" id="1167632.GCA_000286335_02403"/>
<dbReference type="PANTHER" id="PTHR31118:SF32">
    <property type="entry name" value="KYNURENINE FORMAMIDASE"/>
    <property type="match status" value="1"/>
</dbReference>
<sequence>MWIDVTQTLTNDIANWPGDEPFQFKLSATKEGTGSVNIGSISTSTHIGTHMDAPFHFDNDGIKIHEIDVNRLIGEATLVEFIGEKLITRELLEHVDIKGTIVMIKTKYEAHSDVFPDTVPVLTEDAIAYLSSIGIKVFGIDVPSVDDIDSKTLDNHHAFNRYDIINIENLLLENVTQGYYDFIGLPLNIVGADGSPIRAVIAKKGE</sequence>
<comment type="pathway">
    <text evidence="11">Amino-acid degradation; L-tryptophan degradation via kynurenine pathway; L-kynurenine from L-tryptophan: step 2/2.</text>
</comment>
<evidence type="ECO:0000256" key="3">
    <source>
        <dbReference type="ARBA" id="ARBA00011738"/>
    </source>
</evidence>